<keyword evidence="1" id="KW-1133">Transmembrane helix</keyword>
<keyword evidence="1" id="KW-0812">Transmembrane</keyword>
<feature type="transmembrane region" description="Helical" evidence="1">
    <location>
        <begin position="101"/>
        <end position="125"/>
    </location>
</feature>
<evidence type="ECO:0000256" key="1">
    <source>
        <dbReference type="SAM" id="Phobius"/>
    </source>
</evidence>
<evidence type="ECO:0000313" key="3">
    <source>
        <dbReference type="Proteomes" id="UP001519460"/>
    </source>
</evidence>
<organism evidence="2 3">
    <name type="scientific">Batillaria attramentaria</name>
    <dbReference type="NCBI Taxonomy" id="370345"/>
    <lineage>
        <taxon>Eukaryota</taxon>
        <taxon>Metazoa</taxon>
        <taxon>Spiralia</taxon>
        <taxon>Lophotrochozoa</taxon>
        <taxon>Mollusca</taxon>
        <taxon>Gastropoda</taxon>
        <taxon>Caenogastropoda</taxon>
        <taxon>Sorbeoconcha</taxon>
        <taxon>Cerithioidea</taxon>
        <taxon>Batillariidae</taxon>
        <taxon>Batillaria</taxon>
    </lineage>
</organism>
<protein>
    <submittedName>
        <fullName evidence="2">Uncharacterized protein</fullName>
    </submittedName>
</protein>
<keyword evidence="3" id="KW-1185">Reference proteome</keyword>
<evidence type="ECO:0000313" key="2">
    <source>
        <dbReference type="EMBL" id="KAK7500695.1"/>
    </source>
</evidence>
<proteinExistence type="predicted"/>
<dbReference type="AlphaFoldDB" id="A0ABD0LMP2"/>
<dbReference type="Proteomes" id="UP001519460">
    <property type="component" value="Unassembled WGS sequence"/>
</dbReference>
<accession>A0ABD0LMP2</accession>
<keyword evidence="1" id="KW-0472">Membrane</keyword>
<dbReference type="EMBL" id="JACVVK020000035">
    <property type="protein sequence ID" value="KAK7500695.1"/>
    <property type="molecule type" value="Genomic_DNA"/>
</dbReference>
<sequence>MIYGQFSYCLVRLFSSPYYQSHFISFTDRSGYRLPDSLRMARTGCKALAQQGHTSGRGLFQVPVNKTLEMEDQTIAGPTIGVLVLIFTKLLPTGVVEPGCFGLRACAVTGGFVHVLPGACLRLAVTRVEIIMMMKMCLDR</sequence>
<name>A0ABD0LMP2_9CAEN</name>
<reference evidence="2 3" key="1">
    <citation type="journal article" date="2023" name="Sci. Data">
        <title>Genome assembly of the Korean intertidal mud-creeper Batillaria attramentaria.</title>
        <authorList>
            <person name="Patra A.K."/>
            <person name="Ho P.T."/>
            <person name="Jun S."/>
            <person name="Lee S.J."/>
            <person name="Kim Y."/>
            <person name="Won Y.J."/>
        </authorList>
    </citation>
    <scope>NUCLEOTIDE SEQUENCE [LARGE SCALE GENOMIC DNA]</scope>
    <source>
        <strain evidence="2">Wonlab-2016</strain>
    </source>
</reference>
<feature type="transmembrane region" description="Helical" evidence="1">
    <location>
        <begin position="75"/>
        <end position="95"/>
    </location>
</feature>
<comment type="caution">
    <text evidence="2">The sequence shown here is derived from an EMBL/GenBank/DDBJ whole genome shotgun (WGS) entry which is preliminary data.</text>
</comment>
<gene>
    <name evidence="2" type="ORF">BaRGS_00007939</name>
</gene>